<gene>
    <name evidence="2" type="ORF">WMY93_008422</name>
</gene>
<dbReference type="AlphaFoldDB" id="A0AAW0PKT7"/>
<dbReference type="EMBL" id="JBBPFD010000005">
    <property type="protein sequence ID" value="KAK7926112.1"/>
    <property type="molecule type" value="Genomic_DNA"/>
</dbReference>
<organism evidence="2 3">
    <name type="scientific">Mugilogobius chulae</name>
    <name type="common">yellowstripe goby</name>
    <dbReference type="NCBI Taxonomy" id="88201"/>
    <lineage>
        <taxon>Eukaryota</taxon>
        <taxon>Metazoa</taxon>
        <taxon>Chordata</taxon>
        <taxon>Craniata</taxon>
        <taxon>Vertebrata</taxon>
        <taxon>Euteleostomi</taxon>
        <taxon>Actinopterygii</taxon>
        <taxon>Neopterygii</taxon>
        <taxon>Teleostei</taxon>
        <taxon>Neoteleostei</taxon>
        <taxon>Acanthomorphata</taxon>
        <taxon>Gobiaria</taxon>
        <taxon>Gobiiformes</taxon>
        <taxon>Gobioidei</taxon>
        <taxon>Gobiidae</taxon>
        <taxon>Gobionellinae</taxon>
        <taxon>Mugilogobius</taxon>
    </lineage>
</organism>
<keyword evidence="1" id="KW-0472">Membrane</keyword>
<keyword evidence="1" id="KW-0812">Transmembrane</keyword>
<proteinExistence type="predicted"/>
<comment type="caution">
    <text evidence="2">The sequence shown here is derived from an EMBL/GenBank/DDBJ whole genome shotgun (WGS) entry which is preliminary data.</text>
</comment>
<feature type="transmembrane region" description="Helical" evidence="1">
    <location>
        <begin position="42"/>
        <end position="59"/>
    </location>
</feature>
<name>A0AAW0PKT7_9GOBI</name>
<accession>A0AAW0PKT7</accession>
<dbReference type="Proteomes" id="UP001460270">
    <property type="component" value="Unassembled WGS sequence"/>
</dbReference>
<evidence type="ECO:0000313" key="3">
    <source>
        <dbReference type="Proteomes" id="UP001460270"/>
    </source>
</evidence>
<keyword evidence="3" id="KW-1185">Reference proteome</keyword>
<evidence type="ECO:0000256" key="1">
    <source>
        <dbReference type="SAM" id="Phobius"/>
    </source>
</evidence>
<reference evidence="3" key="1">
    <citation type="submission" date="2024-04" db="EMBL/GenBank/DDBJ databases">
        <title>Salinicola lusitanus LLJ914,a marine bacterium isolated from the Okinawa Trough.</title>
        <authorList>
            <person name="Li J."/>
        </authorList>
    </citation>
    <scope>NUCLEOTIDE SEQUENCE [LARGE SCALE GENOMIC DNA]</scope>
</reference>
<evidence type="ECO:0000313" key="2">
    <source>
        <dbReference type="EMBL" id="KAK7926112.1"/>
    </source>
</evidence>
<protein>
    <submittedName>
        <fullName evidence="2">Uncharacterized protein</fullName>
    </submittedName>
</protein>
<keyword evidence="1" id="KW-1133">Transmembrane helix</keyword>
<sequence>MPKSWLFTGQAHSEGRGQLGTRELKECCDVISPVKHKDTEHPQALLLLLLLLLIHCLVLRQSPWEEKFTDVMPMMTAKI</sequence>